<comment type="subcellular location">
    <subcellularLocation>
        <location evidence="2">Membrane</location>
        <topology evidence="2">Single-pass membrane protein</topology>
    </subcellularLocation>
</comment>
<protein>
    <recommendedName>
        <fullName evidence="14">Cytochrome P450 monooxygenase ABA1</fullName>
    </recommendedName>
    <alternativeName>
        <fullName evidence="15">Abscisic acid biosynthesis protein 1</fullName>
    </alternativeName>
    <alternativeName>
        <fullName evidence="13">Cytochrome P450 monooxygenase aba1</fullName>
    </alternativeName>
</protein>
<evidence type="ECO:0000256" key="8">
    <source>
        <dbReference type="ARBA" id="ARBA00022989"/>
    </source>
</evidence>
<reference evidence="18" key="1">
    <citation type="journal article" date="2023" name="Mol. Phylogenet. Evol.">
        <title>Genome-scale phylogeny and comparative genomics of the fungal order Sordariales.</title>
        <authorList>
            <person name="Hensen N."/>
            <person name="Bonometti L."/>
            <person name="Westerberg I."/>
            <person name="Brannstrom I.O."/>
            <person name="Guillou S."/>
            <person name="Cros-Aarteil S."/>
            <person name="Calhoun S."/>
            <person name="Haridas S."/>
            <person name="Kuo A."/>
            <person name="Mondo S."/>
            <person name="Pangilinan J."/>
            <person name="Riley R."/>
            <person name="LaButti K."/>
            <person name="Andreopoulos B."/>
            <person name="Lipzen A."/>
            <person name="Chen C."/>
            <person name="Yan M."/>
            <person name="Daum C."/>
            <person name="Ng V."/>
            <person name="Clum A."/>
            <person name="Steindorff A."/>
            <person name="Ohm R.A."/>
            <person name="Martin F."/>
            <person name="Silar P."/>
            <person name="Natvig D.O."/>
            <person name="Lalanne C."/>
            <person name="Gautier V."/>
            <person name="Ament-Velasquez S.L."/>
            <person name="Kruys A."/>
            <person name="Hutchinson M.I."/>
            <person name="Powell A.J."/>
            <person name="Barry K."/>
            <person name="Miller A.N."/>
            <person name="Grigoriev I.V."/>
            <person name="Debuchy R."/>
            <person name="Gladieux P."/>
            <person name="Hiltunen Thoren M."/>
            <person name="Johannesson H."/>
        </authorList>
    </citation>
    <scope>NUCLEOTIDE SEQUENCE</scope>
    <source>
        <strain evidence="18">PSN243</strain>
    </source>
</reference>
<sequence>MEIANLQLDIAGKGVLVAGTLVVVYLIHAVSVWYRLSHIPGPFGASLSKYWMVKEALKGRQPVAFQQATDKYGTLVRVGPNELITDDPELMRKMMAVRSPYTRGPWYTAMRFDPARDNLFSMRDEDEHTKLRLKMAFGYSGKENLSMETTIETHIAKLVRLLETKYLSTAESYRPVDFALKTQFFTLDVISDLAFGKPFGYIDQDGDVFDYIKITSSLIPALTVLSNIPSLAKILHSRLFRSSLPKATDKLGFGALIGVTKSVVASRYHPSAAAEPDMLGSFIRHGLTEDEAAGEALLQVIAGSDTSATTIRTVMLSLQSNPTAYRKLQSEIDAAMAAGKISSPIKDSEARRLPYLQAAIKEGLRILPPASGPFFKTVPKEGDVINGMFVPAGTQIGSSPLAIHHSKKIFGDDAETFRPERWLEADEERLALMSSTLDLVFHYGKYMCLGKSVAMMEFNKIFVELLRRFDFSIVNPQKPARFFNAGIWIMEDFWVRVTKR</sequence>
<evidence type="ECO:0000256" key="14">
    <source>
        <dbReference type="ARBA" id="ARBA00068222"/>
    </source>
</evidence>
<evidence type="ECO:0000256" key="13">
    <source>
        <dbReference type="ARBA" id="ARBA00067672"/>
    </source>
</evidence>
<evidence type="ECO:0000256" key="6">
    <source>
        <dbReference type="ARBA" id="ARBA00022692"/>
    </source>
</evidence>
<evidence type="ECO:0000256" key="16">
    <source>
        <dbReference type="PIRSR" id="PIRSR602401-1"/>
    </source>
</evidence>
<proteinExistence type="inferred from homology"/>
<dbReference type="PRINTS" id="PR00463">
    <property type="entry name" value="EP450I"/>
</dbReference>
<dbReference type="GO" id="GO:0016705">
    <property type="term" value="F:oxidoreductase activity, acting on paired donors, with incorporation or reduction of molecular oxygen"/>
    <property type="evidence" value="ECO:0007669"/>
    <property type="project" value="InterPro"/>
</dbReference>
<keyword evidence="11" id="KW-0843">Virulence</keyword>
<comment type="pathway">
    <text evidence="3">Hormone biosynthesis.</text>
</comment>
<gene>
    <name evidence="18" type="ORF">QBC34DRAFT_356996</name>
</gene>
<dbReference type="PRINTS" id="PR00385">
    <property type="entry name" value="P450"/>
</dbReference>
<keyword evidence="19" id="KW-1185">Reference proteome</keyword>
<dbReference type="GO" id="GO:0005506">
    <property type="term" value="F:iron ion binding"/>
    <property type="evidence" value="ECO:0007669"/>
    <property type="project" value="InterPro"/>
</dbReference>
<accession>A0AAV9GFA7</accession>
<dbReference type="FunFam" id="1.10.630.10:FF:000076">
    <property type="entry name" value="Cytochrome P450 monooxygenase"/>
    <property type="match status" value="1"/>
</dbReference>
<dbReference type="InterPro" id="IPR036396">
    <property type="entry name" value="Cyt_P450_sf"/>
</dbReference>
<dbReference type="GO" id="GO:0020037">
    <property type="term" value="F:heme binding"/>
    <property type="evidence" value="ECO:0007669"/>
    <property type="project" value="InterPro"/>
</dbReference>
<evidence type="ECO:0000256" key="5">
    <source>
        <dbReference type="ARBA" id="ARBA00022617"/>
    </source>
</evidence>
<dbReference type="Pfam" id="PF00067">
    <property type="entry name" value="p450"/>
    <property type="match status" value="1"/>
</dbReference>
<dbReference type="Proteomes" id="UP001321760">
    <property type="component" value="Unassembled WGS sequence"/>
</dbReference>
<reference evidence="18" key="2">
    <citation type="submission" date="2023-05" db="EMBL/GenBank/DDBJ databases">
        <authorList>
            <consortium name="Lawrence Berkeley National Laboratory"/>
            <person name="Steindorff A."/>
            <person name="Hensen N."/>
            <person name="Bonometti L."/>
            <person name="Westerberg I."/>
            <person name="Brannstrom I.O."/>
            <person name="Guillou S."/>
            <person name="Cros-Aarteil S."/>
            <person name="Calhoun S."/>
            <person name="Haridas S."/>
            <person name="Kuo A."/>
            <person name="Mondo S."/>
            <person name="Pangilinan J."/>
            <person name="Riley R."/>
            <person name="Labutti K."/>
            <person name="Andreopoulos B."/>
            <person name="Lipzen A."/>
            <person name="Chen C."/>
            <person name="Yanf M."/>
            <person name="Daum C."/>
            <person name="Ng V."/>
            <person name="Clum A."/>
            <person name="Ohm R."/>
            <person name="Martin F."/>
            <person name="Silar P."/>
            <person name="Natvig D."/>
            <person name="Lalanne C."/>
            <person name="Gautier V."/>
            <person name="Ament-Velasquez S.L."/>
            <person name="Kruys A."/>
            <person name="Hutchinson M.I."/>
            <person name="Powell A.J."/>
            <person name="Barry K."/>
            <person name="Miller A.N."/>
            <person name="Grigoriev I.V."/>
            <person name="Debuchy R."/>
            <person name="Gladieux P."/>
            <person name="Thoren M.H."/>
            <person name="Johannesson H."/>
        </authorList>
    </citation>
    <scope>NUCLEOTIDE SEQUENCE</scope>
    <source>
        <strain evidence="18">PSN243</strain>
    </source>
</reference>
<evidence type="ECO:0000256" key="11">
    <source>
        <dbReference type="ARBA" id="ARBA00023026"/>
    </source>
</evidence>
<keyword evidence="5 16" id="KW-0349">Heme</keyword>
<evidence type="ECO:0000256" key="10">
    <source>
        <dbReference type="ARBA" id="ARBA00023004"/>
    </source>
</evidence>
<evidence type="ECO:0000256" key="9">
    <source>
        <dbReference type="ARBA" id="ARBA00023002"/>
    </source>
</evidence>
<dbReference type="Gene3D" id="1.10.630.10">
    <property type="entry name" value="Cytochrome P450"/>
    <property type="match status" value="1"/>
</dbReference>
<name>A0AAV9GFA7_9PEZI</name>
<dbReference type="SUPFAM" id="SSF48264">
    <property type="entry name" value="Cytochrome P450"/>
    <property type="match status" value="1"/>
</dbReference>
<comment type="caution">
    <text evidence="18">The sequence shown here is derived from an EMBL/GenBank/DDBJ whole genome shotgun (WGS) entry which is preliminary data.</text>
</comment>
<evidence type="ECO:0000256" key="4">
    <source>
        <dbReference type="ARBA" id="ARBA00010617"/>
    </source>
</evidence>
<evidence type="ECO:0000256" key="15">
    <source>
        <dbReference type="ARBA" id="ARBA00079990"/>
    </source>
</evidence>
<dbReference type="AlphaFoldDB" id="A0AAV9GFA7"/>
<organism evidence="18 19">
    <name type="scientific">Podospora aff. communis PSN243</name>
    <dbReference type="NCBI Taxonomy" id="3040156"/>
    <lineage>
        <taxon>Eukaryota</taxon>
        <taxon>Fungi</taxon>
        <taxon>Dikarya</taxon>
        <taxon>Ascomycota</taxon>
        <taxon>Pezizomycotina</taxon>
        <taxon>Sordariomycetes</taxon>
        <taxon>Sordariomycetidae</taxon>
        <taxon>Sordariales</taxon>
        <taxon>Podosporaceae</taxon>
        <taxon>Podospora</taxon>
    </lineage>
</organism>
<dbReference type="GO" id="GO:0004497">
    <property type="term" value="F:monooxygenase activity"/>
    <property type="evidence" value="ECO:0007669"/>
    <property type="project" value="UniProtKB-KW"/>
</dbReference>
<evidence type="ECO:0000256" key="12">
    <source>
        <dbReference type="ARBA" id="ARBA00023033"/>
    </source>
</evidence>
<evidence type="ECO:0000256" key="1">
    <source>
        <dbReference type="ARBA" id="ARBA00001971"/>
    </source>
</evidence>
<evidence type="ECO:0000313" key="18">
    <source>
        <dbReference type="EMBL" id="KAK4446326.1"/>
    </source>
</evidence>
<keyword evidence="10 16" id="KW-0408">Iron</keyword>
<evidence type="ECO:0000256" key="17">
    <source>
        <dbReference type="SAM" id="Phobius"/>
    </source>
</evidence>
<dbReference type="InterPro" id="IPR050121">
    <property type="entry name" value="Cytochrome_P450_monoxygenase"/>
</dbReference>
<evidence type="ECO:0000256" key="3">
    <source>
        <dbReference type="ARBA" id="ARBA00004972"/>
    </source>
</evidence>
<comment type="cofactor">
    <cofactor evidence="1 16">
        <name>heme</name>
        <dbReference type="ChEBI" id="CHEBI:30413"/>
    </cofactor>
</comment>
<feature type="binding site" description="axial binding residue" evidence="16">
    <location>
        <position position="448"/>
    </location>
    <ligand>
        <name>heme</name>
        <dbReference type="ChEBI" id="CHEBI:30413"/>
    </ligand>
    <ligandPart>
        <name>Fe</name>
        <dbReference type="ChEBI" id="CHEBI:18248"/>
    </ligandPart>
</feature>
<keyword evidence="9" id="KW-0560">Oxidoreductase</keyword>
<dbReference type="InterPro" id="IPR002401">
    <property type="entry name" value="Cyt_P450_E_grp-I"/>
</dbReference>
<comment type="similarity">
    <text evidence="4">Belongs to the cytochrome P450 family.</text>
</comment>
<keyword evidence="6 17" id="KW-0812">Transmembrane</keyword>
<evidence type="ECO:0000256" key="2">
    <source>
        <dbReference type="ARBA" id="ARBA00004167"/>
    </source>
</evidence>
<keyword evidence="8 17" id="KW-1133">Transmembrane helix</keyword>
<dbReference type="InterPro" id="IPR001128">
    <property type="entry name" value="Cyt_P450"/>
</dbReference>
<keyword evidence="17" id="KW-0472">Membrane</keyword>
<dbReference type="GO" id="GO:0016020">
    <property type="term" value="C:membrane"/>
    <property type="evidence" value="ECO:0007669"/>
    <property type="project" value="UniProtKB-SubCell"/>
</dbReference>
<evidence type="ECO:0000256" key="7">
    <source>
        <dbReference type="ARBA" id="ARBA00022723"/>
    </source>
</evidence>
<keyword evidence="7 16" id="KW-0479">Metal-binding</keyword>
<dbReference type="PANTHER" id="PTHR24305">
    <property type="entry name" value="CYTOCHROME P450"/>
    <property type="match status" value="1"/>
</dbReference>
<feature type="transmembrane region" description="Helical" evidence="17">
    <location>
        <begin position="12"/>
        <end position="34"/>
    </location>
</feature>
<keyword evidence="12" id="KW-0503">Monooxygenase</keyword>
<evidence type="ECO:0000313" key="19">
    <source>
        <dbReference type="Proteomes" id="UP001321760"/>
    </source>
</evidence>
<dbReference type="PANTHER" id="PTHR24305:SF168">
    <property type="entry name" value="P450, PUTATIVE (EUROFUNG)-RELATED"/>
    <property type="match status" value="1"/>
</dbReference>
<dbReference type="CDD" id="cd11060">
    <property type="entry name" value="CYP57A1-like"/>
    <property type="match status" value="1"/>
</dbReference>
<dbReference type="EMBL" id="MU865958">
    <property type="protein sequence ID" value="KAK4446326.1"/>
    <property type="molecule type" value="Genomic_DNA"/>
</dbReference>